<evidence type="ECO:0000256" key="5">
    <source>
        <dbReference type="ARBA" id="ARBA00022970"/>
    </source>
</evidence>
<dbReference type="EMBL" id="JAYWIO010000002">
    <property type="protein sequence ID" value="KAK7281587.1"/>
    <property type="molecule type" value="Genomic_DNA"/>
</dbReference>
<comment type="subcellular location">
    <subcellularLocation>
        <location evidence="1">Membrane</location>
        <topology evidence="1">Single-pass membrane protein</topology>
    </subcellularLocation>
</comment>
<protein>
    <submittedName>
        <fullName evidence="8">Uncharacterized protein</fullName>
    </submittedName>
</protein>
<name>A0AAN9IJK3_CROPI</name>
<dbReference type="AlphaFoldDB" id="A0AAN9IJK3"/>
<proteinExistence type="inferred from homology"/>
<accession>A0AAN9IJK3</accession>
<keyword evidence="4" id="KW-0812">Transmembrane</keyword>
<keyword evidence="3" id="KW-0813">Transport</keyword>
<dbReference type="GO" id="GO:0016020">
    <property type="term" value="C:membrane"/>
    <property type="evidence" value="ECO:0007669"/>
    <property type="project" value="UniProtKB-SubCell"/>
</dbReference>
<dbReference type="PANTHER" id="PTHR33228">
    <property type="entry name" value="PROTEIN GLUTAMINE DUMPER 4-RELATED"/>
    <property type="match status" value="1"/>
</dbReference>
<dbReference type="PANTHER" id="PTHR33228:SF77">
    <property type="entry name" value="PROTEIN GLUTAMINE DUMPER 2"/>
    <property type="match status" value="1"/>
</dbReference>
<dbReference type="GO" id="GO:0006865">
    <property type="term" value="P:amino acid transport"/>
    <property type="evidence" value="ECO:0007669"/>
    <property type="project" value="UniProtKB-KW"/>
</dbReference>
<gene>
    <name evidence="8" type="ORF">RIF29_09706</name>
</gene>
<evidence type="ECO:0000313" key="8">
    <source>
        <dbReference type="EMBL" id="KAK7281587.1"/>
    </source>
</evidence>
<evidence type="ECO:0000313" key="9">
    <source>
        <dbReference type="Proteomes" id="UP001372338"/>
    </source>
</evidence>
<evidence type="ECO:0000256" key="4">
    <source>
        <dbReference type="ARBA" id="ARBA00022692"/>
    </source>
</evidence>
<evidence type="ECO:0000256" key="6">
    <source>
        <dbReference type="ARBA" id="ARBA00022989"/>
    </source>
</evidence>
<evidence type="ECO:0000256" key="2">
    <source>
        <dbReference type="ARBA" id="ARBA00009977"/>
    </source>
</evidence>
<evidence type="ECO:0000256" key="7">
    <source>
        <dbReference type="ARBA" id="ARBA00023136"/>
    </source>
</evidence>
<dbReference type="InterPro" id="IPR040359">
    <property type="entry name" value="GDU"/>
</dbReference>
<keyword evidence="7" id="KW-0472">Membrane</keyword>
<reference evidence="8 9" key="1">
    <citation type="submission" date="2024-01" db="EMBL/GenBank/DDBJ databases">
        <title>The genomes of 5 underutilized Papilionoideae crops provide insights into root nodulation and disease resistanc.</title>
        <authorList>
            <person name="Yuan L."/>
        </authorList>
    </citation>
    <scope>NUCLEOTIDE SEQUENCE [LARGE SCALE GENOMIC DNA]</scope>
    <source>
        <strain evidence="8">ZHUSHIDOU_FW_LH</strain>
        <tissue evidence="8">Leaf</tissue>
    </source>
</reference>
<sequence length="108" mass="12264">MLGPKAFALLIRHAYSFYQLSGFLEGNEEEARRHLEAQKAPPTPQVHDEKIFVVMAGQERQTFLAIPMWPSMSSSFGDKISSNACSHSKTDKLVEMAENVKHEYDQNH</sequence>
<keyword evidence="9" id="KW-1185">Reference proteome</keyword>
<evidence type="ECO:0000256" key="1">
    <source>
        <dbReference type="ARBA" id="ARBA00004167"/>
    </source>
</evidence>
<keyword evidence="5" id="KW-0029">Amino-acid transport</keyword>
<evidence type="ECO:0000256" key="3">
    <source>
        <dbReference type="ARBA" id="ARBA00022448"/>
    </source>
</evidence>
<comment type="similarity">
    <text evidence="2">Belongs to the GLUTAMINE DUMPER 1 (TC 9.B.60) family.</text>
</comment>
<dbReference type="GO" id="GO:0080143">
    <property type="term" value="P:regulation of amino acid export"/>
    <property type="evidence" value="ECO:0007669"/>
    <property type="project" value="InterPro"/>
</dbReference>
<organism evidence="8 9">
    <name type="scientific">Crotalaria pallida</name>
    <name type="common">Smooth rattlebox</name>
    <name type="synonym">Crotalaria striata</name>
    <dbReference type="NCBI Taxonomy" id="3830"/>
    <lineage>
        <taxon>Eukaryota</taxon>
        <taxon>Viridiplantae</taxon>
        <taxon>Streptophyta</taxon>
        <taxon>Embryophyta</taxon>
        <taxon>Tracheophyta</taxon>
        <taxon>Spermatophyta</taxon>
        <taxon>Magnoliopsida</taxon>
        <taxon>eudicotyledons</taxon>
        <taxon>Gunneridae</taxon>
        <taxon>Pentapetalae</taxon>
        <taxon>rosids</taxon>
        <taxon>fabids</taxon>
        <taxon>Fabales</taxon>
        <taxon>Fabaceae</taxon>
        <taxon>Papilionoideae</taxon>
        <taxon>50 kb inversion clade</taxon>
        <taxon>genistoids sensu lato</taxon>
        <taxon>core genistoids</taxon>
        <taxon>Crotalarieae</taxon>
        <taxon>Crotalaria</taxon>
    </lineage>
</organism>
<comment type="caution">
    <text evidence="8">The sequence shown here is derived from an EMBL/GenBank/DDBJ whole genome shotgun (WGS) entry which is preliminary data.</text>
</comment>
<dbReference type="Proteomes" id="UP001372338">
    <property type="component" value="Unassembled WGS sequence"/>
</dbReference>
<keyword evidence="6" id="KW-1133">Transmembrane helix</keyword>